<dbReference type="WBParaSite" id="nRc.2.0.1.t06233-RA">
    <property type="protein sequence ID" value="nRc.2.0.1.t06233-RA"/>
    <property type="gene ID" value="nRc.2.0.1.g06233"/>
</dbReference>
<evidence type="ECO:0000313" key="3">
    <source>
        <dbReference type="WBParaSite" id="nRc.2.0.1.t06233-RA"/>
    </source>
</evidence>
<keyword evidence="2" id="KW-1185">Reference proteome</keyword>
<dbReference type="PANTHER" id="PTHR46599:SF3">
    <property type="entry name" value="PIGGYBAC TRANSPOSABLE ELEMENT-DERIVED PROTEIN 4"/>
    <property type="match status" value="1"/>
</dbReference>
<organism evidence="2 3">
    <name type="scientific">Romanomermis culicivorax</name>
    <name type="common">Nematode worm</name>
    <dbReference type="NCBI Taxonomy" id="13658"/>
    <lineage>
        <taxon>Eukaryota</taxon>
        <taxon>Metazoa</taxon>
        <taxon>Ecdysozoa</taxon>
        <taxon>Nematoda</taxon>
        <taxon>Enoplea</taxon>
        <taxon>Dorylaimia</taxon>
        <taxon>Mermithida</taxon>
        <taxon>Mermithoidea</taxon>
        <taxon>Mermithidae</taxon>
        <taxon>Romanomermis</taxon>
    </lineage>
</organism>
<reference evidence="3" key="1">
    <citation type="submission" date="2022-11" db="UniProtKB">
        <authorList>
            <consortium name="WormBaseParasite"/>
        </authorList>
    </citation>
    <scope>IDENTIFICATION</scope>
</reference>
<evidence type="ECO:0000259" key="1">
    <source>
        <dbReference type="Pfam" id="PF13843"/>
    </source>
</evidence>
<dbReference type="PANTHER" id="PTHR46599">
    <property type="entry name" value="PIGGYBAC TRANSPOSABLE ELEMENT-DERIVED PROTEIN 4"/>
    <property type="match status" value="1"/>
</dbReference>
<dbReference type="AlphaFoldDB" id="A0A915HXS4"/>
<dbReference type="Pfam" id="PF13843">
    <property type="entry name" value="DDE_Tnp_1_7"/>
    <property type="match status" value="1"/>
</dbReference>
<feature type="domain" description="PiggyBac transposable element-derived protein" evidence="1">
    <location>
        <begin position="57"/>
        <end position="387"/>
    </location>
</feature>
<evidence type="ECO:0000313" key="2">
    <source>
        <dbReference type="Proteomes" id="UP000887565"/>
    </source>
</evidence>
<proteinExistence type="predicted"/>
<dbReference type="OMA" id="DAPICAK"/>
<dbReference type="InterPro" id="IPR029526">
    <property type="entry name" value="PGBD"/>
</dbReference>
<protein>
    <submittedName>
        <fullName evidence="3">PiggyBac transposable element-derived protein domain-containing protein</fullName>
    </submittedName>
</protein>
<sequence>FGEPNSESKTKTFEQDDFKWTADFFNVKVSKLSSNACILEPGPSPKIKNANLKEPHEIVDCTNEYGRLKSKDFQETNAIEIKAFFAACVFLGLYRSVTIDYVYSNEAAEGFLAISHAFSPQRFEELRCYIYFCKMSQRREKKADKLTKIRFIFESLMKNFQNAFICSRNVSIDEVRPHVRNKICSSYAIKVWALCDVESTYLYNGKMYHGEVGCKAEDDQAIRFAMELIEPAMNCSRTLFTRSFFTSPELAVKLLSKGTFLTGTVRCKVKGIPREIHNEDRDPSKRSTTPFSKFLWCENFPMTLVKFRDATKKCIPVYYLSSWSWNDSATVSHISGNKPNIILSFNRAKNCVDYAHMLAGYSTSNVPTQRWFQRIFYWLLDVTYLNA</sequence>
<name>A0A915HXS4_ROMCU</name>
<accession>A0A915HXS4</accession>
<dbReference type="Proteomes" id="UP000887565">
    <property type="component" value="Unplaced"/>
</dbReference>